<dbReference type="PANTHER" id="PTHR47354">
    <property type="entry name" value="NADH OXIDOREDUCTASE HCR"/>
    <property type="match status" value="1"/>
</dbReference>
<name>C8X844_NAKMY</name>
<dbReference type="eggNOG" id="COG1018">
    <property type="taxonomic scope" value="Bacteria"/>
</dbReference>
<gene>
    <name evidence="5" type="ordered locus">Namu_0605</name>
</gene>
<proteinExistence type="predicted"/>
<evidence type="ECO:0000256" key="2">
    <source>
        <dbReference type="ARBA" id="ARBA00022714"/>
    </source>
</evidence>
<dbReference type="SUPFAM" id="SSF52343">
    <property type="entry name" value="Ferredoxin reductase-like, C-terminal NADP-linked domain"/>
    <property type="match status" value="1"/>
</dbReference>
<dbReference type="HOGENOM" id="CLU_003827_7_3_11"/>
<reference evidence="5 6" key="2">
    <citation type="journal article" date="2010" name="Stand. Genomic Sci.">
        <title>Complete genome sequence of Nakamurella multipartita type strain (Y-104).</title>
        <authorList>
            <person name="Tice H."/>
            <person name="Mayilraj S."/>
            <person name="Sims D."/>
            <person name="Lapidus A."/>
            <person name="Nolan M."/>
            <person name="Lucas S."/>
            <person name="Glavina Del Rio T."/>
            <person name="Copeland A."/>
            <person name="Cheng J.F."/>
            <person name="Meincke L."/>
            <person name="Bruce D."/>
            <person name="Goodwin L."/>
            <person name="Pitluck S."/>
            <person name="Ivanova N."/>
            <person name="Mavromatis K."/>
            <person name="Ovchinnikova G."/>
            <person name="Pati A."/>
            <person name="Chen A."/>
            <person name="Palaniappan K."/>
            <person name="Land M."/>
            <person name="Hauser L."/>
            <person name="Chang Y.J."/>
            <person name="Jeffries C.D."/>
            <person name="Detter J.C."/>
            <person name="Brettin T."/>
            <person name="Rohde M."/>
            <person name="Goker M."/>
            <person name="Bristow J."/>
            <person name="Eisen J.A."/>
            <person name="Markowitz V."/>
            <person name="Hugenholtz P."/>
            <person name="Kyrpides N.C."/>
            <person name="Klenk H.P."/>
            <person name="Chen F."/>
        </authorList>
    </citation>
    <scope>NUCLEOTIDE SEQUENCE [LARGE SCALE GENOMIC DNA]</scope>
    <source>
        <strain evidence="6">ATCC 700099 / DSM 44233 / CIP 104796 / JCM 9543 / NBRC 105858 / Y-104</strain>
    </source>
</reference>
<dbReference type="Gene3D" id="3.40.50.80">
    <property type="entry name" value="Nucleotide-binding domain of ferredoxin-NADP reductase (FNR) module"/>
    <property type="match status" value="1"/>
</dbReference>
<evidence type="ECO:0000313" key="6">
    <source>
        <dbReference type="Proteomes" id="UP000002218"/>
    </source>
</evidence>
<accession>C8X844</accession>
<dbReference type="SUPFAM" id="SSF63380">
    <property type="entry name" value="Riboflavin synthase domain-like"/>
    <property type="match status" value="1"/>
</dbReference>
<dbReference type="InParanoid" id="C8X844"/>
<evidence type="ECO:0000313" key="5">
    <source>
        <dbReference type="EMBL" id="ACV77020.1"/>
    </source>
</evidence>
<sequence length="242" mass="25668">MMAPGGAVAAFAPAPTGRWTTATVVSVAHPSPHAVILRLDVRDRIDHLPGQHYVVRLRAEDGYTAQRSYSVASPPSDPLVELWVERFPEGEVSPFLADVVAPGDELEVRGPIGGWFVWDAAMPAIGVAGGSGAVPLLAMLRHARALGRPDLLQLAVSARTLADLPFPDELADAGALIALTRQDYRDRPAGRLTAAELRPLASCHETTFVCGSASFAEFASRLLVDLGCTSADVRVERFGPTG</sequence>
<reference evidence="6" key="1">
    <citation type="submission" date="2009-09" db="EMBL/GenBank/DDBJ databases">
        <title>The complete genome of Nakamurella multipartita DSM 44233.</title>
        <authorList>
            <consortium name="US DOE Joint Genome Institute (JGI-PGF)"/>
            <person name="Lucas S."/>
            <person name="Copeland A."/>
            <person name="Lapidus A."/>
            <person name="Glavina del Rio T."/>
            <person name="Dalin E."/>
            <person name="Tice H."/>
            <person name="Bruce D."/>
            <person name="Goodwin L."/>
            <person name="Pitluck S."/>
            <person name="Kyrpides N."/>
            <person name="Mavromatis K."/>
            <person name="Ivanova N."/>
            <person name="Ovchinnikova G."/>
            <person name="Sims D."/>
            <person name="Meincke L."/>
            <person name="Brettin T."/>
            <person name="Detter J.C."/>
            <person name="Han C."/>
            <person name="Larimer F."/>
            <person name="Land M."/>
            <person name="Hauser L."/>
            <person name="Markowitz V."/>
            <person name="Cheng J.-F."/>
            <person name="Hugenholtz P."/>
            <person name="Woyke T."/>
            <person name="Wu D."/>
            <person name="Klenk H.-P."/>
            <person name="Eisen J.A."/>
        </authorList>
    </citation>
    <scope>NUCLEOTIDE SEQUENCE [LARGE SCALE GENOMIC DNA]</scope>
    <source>
        <strain evidence="6">ATCC 700099 / DSM 44233 / CIP 104796 / JCM 9543 / NBRC 105858 / Y-104</strain>
    </source>
</reference>
<evidence type="ECO:0000259" key="4">
    <source>
        <dbReference type="PROSITE" id="PS51384"/>
    </source>
</evidence>
<comment type="cofactor">
    <cofactor evidence="1">
        <name>FAD</name>
        <dbReference type="ChEBI" id="CHEBI:57692"/>
    </cofactor>
</comment>
<protein>
    <submittedName>
        <fullName evidence="5">Oxidoreductase FAD-binding domain protein</fullName>
    </submittedName>
</protein>
<dbReference type="PANTHER" id="PTHR47354:SF5">
    <property type="entry name" value="PROTEIN RFBI"/>
    <property type="match status" value="1"/>
</dbReference>
<evidence type="ECO:0000256" key="1">
    <source>
        <dbReference type="ARBA" id="ARBA00001974"/>
    </source>
</evidence>
<dbReference type="EMBL" id="CP001737">
    <property type="protein sequence ID" value="ACV77020.1"/>
    <property type="molecule type" value="Genomic_DNA"/>
</dbReference>
<dbReference type="PRINTS" id="PR00410">
    <property type="entry name" value="PHEHYDRXLASE"/>
</dbReference>
<dbReference type="InterPro" id="IPR017927">
    <property type="entry name" value="FAD-bd_FR_type"/>
</dbReference>
<dbReference type="GO" id="GO:0051537">
    <property type="term" value="F:2 iron, 2 sulfur cluster binding"/>
    <property type="evidence" value="ECO:0007669"/>
    <property type="project" value="UniProtKB-KW"/>
</dbReference>
<dbReference type="PROSITE" id="PS51384">
    <property type="entry name" value="FAD_FR"/>
    <property type="match status" value="1"/>
</dbReference>
<evidence type="ECO:0000256" key="3">
    <source>
        <dbReference type="ARBA" id="ARBA00023014"/>
    </source>
</evidence>
<dbReference type="InterPro" id="IPR017938">
    <property type="entry name" value="Riboflavin_synthase-like_b-brl"/>
</dbReference>
<keyword evidence="6" id="KW-1185">Reference proteome</keyword>
<feature type="domain" description="FAD-binding FR-type" evidence="4">
    <location>
        <begin position="17"/>
        <end position="118"/>
    </location>
</feature>
<keyword evidence="2" id="KW-0001">2Fe-2S</keyword>
<dbReference type="AlphaFoldDB" id="C8X844"/>
<dbReference type="InterPro" id="IPR050415">
    <property type="entry name" value="MRET"/>
</dbReference>
<dbReference type="RefSeq" id="WP_015745937.1">
    <property type="nucleotide sequence ID" value="NC_013235.1"/>
</dbReference>
<keyword evidence="3" id="KW-0411">Iron-sulfur</keyword>
<dbReference type="Proteomes" id="UP000002218">
    <property type="component" value="Chromosome"/>
</dbReference>
<dbReference type="Pfam" id="PF00970">
    <property type="entry name" value="FAD_binding_6"/>
    <property type="match status" value="1"/>
</dbReference>
<dbReference type="STRING" id="479431.Namu_0605"/>
<keyword evidence="2" id="KW-0479">Metal-binding</keyword>
<dbReference type="KEGG" id="nml:Namu_0605"/>
<dbReference type="Gene3D" id="2.40.30.10">
    <property type="entry name" value="Translation factors"/>
    <property type="match status" value="1"/>
</dbReference>
<dbReference type="InterPro" id="IPR039261">
    <property type="entry name" value="FNR_nucleotide-bd"/>
</dbReference>
<organism evidence="5 6">
    <name type="scientific">Nakamurella multipartita (strain ATCC 700099 / DSM 44233 / CIP 104796 / JCM 9543 / NBRC 105858 / Y-104)</name>
    <name type="common">Microsphaera multipartita</name>
    <dbReference type="NCBI Taxonomy" id="479431"/>
    <lineage>
        <taxon>Bacteria</taxon>
        <taxon>Bacillati</taxon>
        <taxon>Actinomycetota</taxon>
        <taxon>Actinomycetes</taxon>
        <taxon>Nakamurellales</taxon>
        <taxon>Nakamurellaceae</taxon>
        <taxon>Nakamurella</taxon>
    </lineage>
</organism>
<dbReference type="InterPro" id="IPR008333">
    <property type="entry name" value="Cbr1-like_FAD-bd_dom"/>
</dbReference>
<dbReference type="GO" id="GO:0016491">
    <property type="term" value="F:oxidoreductase activity"/>
    <property type="evidence" value="ECO:0007669"/>
    <property type="project" value="InterPro"/>
</dbReference>
<keyword evidence="2" id="KW-0408">Iron</keyword>